<keyword evidence="7 14" id="KW-0378">Hydrolase</keyword>
<accession>A0AAD1UM96</accession>
<evidence type="ECO:0000256" key="8">
    <source>
        <dbReference type="ARBA" id="ARBA00022842"/>
    </source>
</evidence>
<comment type="similarity">
    <text evidence="4 14">Belongs to the PP2C family.</text>
</comment>
<dbReference type="EMBL" id="CAMPGE010011092">
    <property type="protein sequence ID" value="CAI2369933.1"/>
    <property type="molecule type" value="Genomic_DNA"/>
</dbReference>
<proteinExistence type="inferred from homology"/>
<dbReference type="CDD" id="cd00143">
    <property type="entry name" value="PP2Cc"/>
    <property type="match status" value="1"/>
</dbReference>
<evidence type="ECO:0000256" key="11">
    <source>
        <dbReference type="ARBA" id="ARBA00023211"/>
    </source>
</evidence>
<comment type="cofactor">
    <cofactor evidence="1">
        <name>Mn(2+)</name>
        <dbReference type="ChEBI" id="CHEBI:29035"/>
    </cofactor>
</comment>
<keyword evidence="11" id="KW-0464">Manganese</keyword>
<dbReference type="AlphaFoldDB" id="A0AAD1UM96"/>
<dbReference type="PANTHER" id="PTHR13832:SF803">
    <property type="entry name" value="PROTEIN PHOSPHATASE 1G"/>
    <property type="match status" value="1"/>
</dbReference>
<keyword evidence="17" id="KW-1185">Reference proteome</keyword>
<comment type="subcellular location">
    <subcellularLocation>
        <location evidence="3">Membrane</location>
        <topology evidence="3">Peripheral membrane protein</topology>
    </subcellularLocation>
</comment>
<dbReference type="InterPro" id="IPR000222">
    <property type="entry name" value="PP2C_BS"/>
</dbReference>
<sequence>MGAYQARPTTKCEKINGTEAKIKYGVCSMQGWRKTMEDTHIVDTTSLGEGISLFAVFDGHGGTEVSKYLKKNFVKVLKENKNFAIKDYELALVQTFKELDKSLITPEVNSELIRLSTSPKDSWDRPDIKSVAYGVGSTACVALITPETIFVANLGDSRCVISKKSKAYEMSVDHKPELDSEKKRISAAGGFVKDNRVKGMLNLSRSFGDMYYKCDPDRSPTKQMVINVPDICEQKRTKEIDFLFIACDGIWECMSSTEVCKFINRNIKKNKKKMATLVQTLFNKNLANDLKSSRGIGTDNMTGILITLN</sequence>
<comment type="catalytic activity">
    <reaction evidence="13">
        <text>O-phospho-L-threonyl-[protein] + H2O = L-threonyl-[protein] + phosphate</text>
        <dbReference type="Rhea" id="RHEA:47004"/>
        <dbReference type="Rhea" id="RHEA-COMP:11060"/>
        <dbReference type="Rhea" id="RHEA-COMP:11605"/>
        <dbReference type="ChEBI" id="CHEBI:15377"/>
        <dbReference type="ChEBI" id="CHEBI:30013"/>
        <dbReference type="ChEBI" id="CHEBI:43474"/>
        <dbReference type="ChEBI" id="CHEBI:61977"/>
        <dbReference type="EC" id="3.1.3.16"/>
    </reaction>
</comment>
<evidence type="ECO:0000256" key="6">
    <source>
        <dbReference type="ARBA" id="ARBA00022723"/>
    </source>
</evidence>
<dbReference type="InterPro" id="IPR036457">
    <property type="entry name" value="PPM-type-like_dom_sf"/>
</dbReference>
<dbReference type="SMART" id="SM00332">
    <property type="entry name" value="PP2Cc"/>
    <property type="match status" value="1"/>
</dbReference>
<comment type="cofactor">
    <cofactor evidence="2">
        <name>Mg(2+)</name>
        <dbReference type="ChEBI" id="CHEBI:18420"/>
    </cofactor>
</comment>
<dbReference type="Proteomes" id="UP001295684">
    <property type="component" value="Unassembled WGS sequence"/>
</dbReference>
<feature type="domain" description="PPM-type phosphatase" evidence="15">
    <location>
        <begin position="23"/>
        <end position="308"/>
    </location>
</feature>
<evidence type="ECO:0000256" key="2">
    <source>
        <dbReference type="ARBA" id="ARBA00001946"/>
    </source>
</evidence>
<evidence type="ECO:0000256" key="1">
    <source>
        <dbReference type="ARBA" id="ARBA00001936"/>
    </source>
</evidence>
<dbReference type="GO" id="GO:0004722">
    <property type="term" value="F:protein serine/threonine phosphatase activity"/>
    <property type="evidence" value="ECO:0007669"/>
    <property type="project" value="UniProtKB-EC"/>
</dbReference>
<dbReference type="Pfam" id="PF00481">
    <property type="entry name" value="PP2C"/>
    <property type="match status" value="1"/>
</dbReference>
<dbReference type="SUPFAM" id="SSF81606">
    <property type="entry name" value="PP2C-like"/>
    <property type="match status" value="1"/>
</dbReference>
<dbReference type="PANTHER" id="PTHR13832">
    <property type="entry name" value="PROTEIN PHOSPHATASE 2C"/>
    <property type="match status" value="1"/>
</dbReference>
<evidence type="ECO:0000256" key="3">
    <source>
        <dbReference type="ARBA" id="ARBA00004170"/>
    </source>
</evidence>
<evidence type="ECO:0000313" key="17">
    <source>
        <dbReference type="Proteomes" id="UP001295684"/>
    </source>
</evidence>
<dbReference type="EC" id="3.1.3.16" evidence="5"/>
<dbReference type="GO" id="GO:0046872">
    <property type="term" value="F:metal ion binding"/>
    <property type="evidence" value="ECO:0007669"/>
    <property type="project" value="UniProtKB-KW"/>
</dbReference>
<evidence type="ECO:0000256" key="13">
    <source>
        <dbReference type="ARBA" id="ARBA00048336"/>
    </source>
</evidence>
<protein>
    <recommendedName>
        <fullName evidence="5">protein-serine/threonine phosphatase</fullName>
        <ecNumber evidence="5">3.1.3.16</ecNumber>
    </recommendedName>
</protein>
<dbReference type="PROSITE" id="PS51746">
    <property type="entry name" value="PPM_2"/>
    <property type="match status" value="1"/>
</dbReference>
<comment type="catalytic activity">
    <reaction evidence="12">
        <text>O-phospho-L-seryl-[protein] + H2O = L-seryl-[protein] + phosphate</text>
        <dbReference type="Rhea" id="RHEA:20629"/>
        <dbReference type="Rhea" id="RHEA-COMP:9863"/>
        <dbReference type="Rhea" id="RHEA-COMP:11604"/>
        <dbReference type="ChEBI" id="CHEBI:15377"/>
        <dbReference type="ChEBI" id="CHEBI:29999"/>
        <dbReference type="ChEBI" id="CHEBI:43474"/>
        <dbReference type="ChEBI" id="CHEBI:83421"/>
        <dbReference type="EC" id="3.1.3.16"/>
    </reaction>
</comment>
<evidence type="ECO:0000256" key="7">
    <source>
        <dbReference type="ARBA" id="ARBA00022801"/>
    </source>
</evidence>
<reference evidence="16" key="1">
    <citation type="submission" date="2023-07" db="EMBL/GenBank/DDBJ databases">
        <authorList>
            <consortium name="AG Swart"/>
            <person name="Singh M."/>
            <person name="Singh A."/>
            <person name="Seah K."/>
            <person name="Emmerich C."/>
        </authorList>
    </citation>
    <scope>NUCLEOTIDE SEQUENCE</scope>
    <source>
        <strain evidence="16">DP1</strain>
    </source>
</reference>
<name>A0AAD1UM96_EUPCR</name>
<dbReference type="GO" id="GO:0016020">
    <property type="term" value="C:membrane"/>
    <property type="evidence" value="ECO:0007669"/>
    <property type="project" value="UniProtKB-SubCell"/>
</dbReference>
<keyword evidence="8" id="KW-0460">Magnesium</keyword>
<comment type="caution">
    <text evidence="16">The sequence shown here is derived from an EMBL/GenBank/DDBJ whole genome shotgun (WGS) entry which is preliminary data.</text>
</comment>
<keyword evidence="6" id="KW-0479">Metal-binding</keyword>
<dbReference type="PROSITE" id="PS01032">
    <property type="entry name" value="PPM_1"/>
    <property type="match status" value="1"/>
</dbReference>
<gene>
    <name evidence="16" type="ORF">ECRASSUSDP1_LOCUS11239</name>
</gene>
<evidence type="ECO:0000259" key="15">
    <source>
        <dbReference type="PROSITE" id="PS51746"/>
    </source>
</evidence>
<keyword evidence="9 14" id="KW-0904">Protein phosphatase</keyword>
<evidence type="ECO:0000256" key="14">
    <source>
        <dbReference type="RuleBase" id="RU003465"/>
    </source>
</evidence>
<dbReference type="Gene3D" id="3.60.40.10">
    <property type="entry name" value="PPM-type phosphatase domain"/>
    <property type="match status" value="1"/>
</dbReference>
<keyword evidence="10" id="KW-0472">Membrane</keyword>
<evidence type="ECO:0000313" key="16">
    <source>
        <dbReference type="EMBL" id="CAI2369933.1"/>
    </source>
</evidence>
<evidence type="ECO:0000256" key="5">
    <source>
        <dbReference type="ARBA" id="ARBA00013081"/>
    </source>
</evidence>
<evidence type="ECO:0000256" key="4">
    <source>
        <dbReference type="ARBA" id="ARBA00006702"/>
    </source>
</evidence>
<dbReference type="InterPro" id="IPR015655">
    <property type="entry name" value="PP2C"/>
</dbReference>
<evidence type="ECO:0000256" key="9">
    <source>
        <dbReference type="ARBA" id="ARBA00022912"/>
    </source>
</evidence>
<evidence type="ECO:0000256" key="10">
    <source>
        <dbReference type="ARBA" id="ARBA00023136"/>
    </source>
</evidence>
<evidence type="ECO:0000256" key="12">
    <source>
        <dbReference type="ARBA" id="ARBA00047761"/>
    </source>
</evidence>
<dbReference type="InterPro" id="IPR001932">
    <property type="entry name" value="PPM-type_phosphatase-like_dom"/>
</dbReference>
<organism evidence="16 17">
    <name type="scientific">Euplotes crassus</name>
    <dbReference type="NCBI Taxonomy" id="5936"/>
    <lineage>
        <taxon>Eukaryota</taxon>
        <taxon>Sar</taxon>
        <taxon>Alveolata</taxon>
        <taxon>Ciliophora</taxon>
        <taxon>Intramacronucleata</taxon>
        <taxon>Spirotrichea</taxon>
        <taxon>Hypotrichia</taxon>
        <taxon>Euplotida</taxon>
        <taxon>Euplotidae</taxon>
        <taxon>Moneuplotes</taxon>
    </lineage>
</organism>